<protein>
    <recommendedName>
        <fullName evidence="1">Trafficking protein particle complex subunit 13 middle domain-containing protein</fullName>
    </recommendedName>
</protein>
<accession>A0A699JWP0</accession>
<reference evidence="2" key="1">
    <citation type="journal article" date="2019" name="Sci. Rep.">
        <title>Draft genome of Tanacetum cinerariifolium, the natural source of mosquito coil.</title>
        <authorList>
            <person name="Yamashiro T."/>
            <person name="Shiraishi A."/>
            <person name="Satake H."/>
            <person name="Nakayama K."/>
        </authorList>
    </citation>
    <scope>NUCLEOTIDE SEQUENCE</scope>
</reference>
<gene>
    <name evidence="2" type="ORF">Tci_634829</name>
</gene>
<dbReference type="PANTHER" id="PTHR13134:SF3">
    <property type="entry name" value="TRAFFICKING PROTEIN PARTICLE COMPLEX SUBUNIT 13"/>
    <property type="match status" value="1"/>
</dbReference>
<organism evidence="2">
    <name type="scientific">Tanacetum cinerariifolium</name>
    <name type="common">Dalmatian daisy</name>
    <name type="synonym">Chrysanthemum cinerariifolium</name>
    <dbReference type="NCBI Taxonomy" id="118510"/>
    <lineage>
        <taxon>Eukaryota</taxon>
        <taxon>Viridiplantae</taxon>
        <taxon>Streptophyta</taxon>
        <taxon>Embryophyta</taxon>
        <taxon>Tracheophyta</taxon>
        <taxon>Spermatophyta</taxon>
        <taxon>Magnoliopsida</taxon>
        <taxon>eudicotyledons</taxon>
        <taxon>Gunneridae</taxon>
        <taxon>Pentapetalae</taxon>
        <taxon>asterids</taxon>
        <taxon>campanulids</taxon>
        <taxon>Asterales</taxon>
        <taxon>Asteraceae</taxon>
        <taxon>Asteroideae</taxon>
        <taxon>Anthemideae</taxon>
        <taxon>Anthemidinae</taxon>
        <taxon>Tanacetum</taxon>
    </lineage>
</organism>
<dbReference type="PANTHER" id="PTHR13134">
    <property type="entry name" value="TRAFFICKING PROTEIN PARTICLE COMPLEX SUBUNIT 13"/>
    <property type="match status" value="1"/>
</dbReference>
<proteinExistence type="predicted"/>
<evidence type="ECO:0000313" key="2">
    <source>
        <dbReference type="EMBL" id="GFA62857.1"/>
    </source>
</evidence>
<dbReference type="EMBL" id="BKCJ010458033">
    <property type="protein sequence ID" value="GFA62857.1"/>
    <property type="molecule type" value="Genomic_DNA"/>
</dbReference>
<dbReference type="AlphaFoldDB" id="A0A699JWP0"/>
<evidence type="ECO:0000259" key="1">
    <source>
        <dbReference type="Pfam" id="PF23647"/>
    </source>
</evidence>
<comment type="caution">
    <text evidence="2">The sequence shown here is derived from an EMBL/GenBank/DDBJ whole genome shotgun (WGS) entry which is preliminary data.</text>
</comment>
<sequence length="134" mass="15184">MSPRPTKAEGNNFLGKLQITWHTNLGEPGRLQTQQIICNPRMKKEIDLKAVQVPPVILEKPFSVQLSLTNLTEKTLRPFEVWLSLSDSNEEKAVMISGLQRMNMISARLGIQKISGISVFDTMEQKTYDMLPDL</sequence>
<name>A0A699JWP0_TANCI</name>
<dbReference type="InterPro" id="IPR010378">
    <property type="entry name" value="TRAPPC13"/>
</dbReference>
<dbReference type="InterPro" id="IPR055429">
    <property type="entry name" value="TRAPPC13_M"/>
</dbReference>
<dbReference type="GO" id="GO:1990072">
    <property type="term" value="C:TRAPPIII protein complex"/>
    <property type="evidence" value="ECO:0007669"/>
    <property type="project" value="TreeGrafter"/>
</dbReference>
<dbReference type="Pfam" id="PF23647">
    <property type="entry name" value="TRAPPC13_M"/>
    <property type="match status" value="1"/>
</dbReference>
<feature type="domain" description="Trafficking protein particle complex subunit 13 middle" evidence="1">
    <location>
        <begin position="7"/>
        <end position="36"/>
    </location>
</feature>